<keyword evidence="1" id="KW-1133">Transmembrane helix</keyword>
<keyword evidence="1" id="KW-0472">Membrane</keyword>
<sequence length="121" mass="12864">MARKRDLRRWGQILAYTGGVLFALCGAVLFLSEFIDGFSLEGIFQDLILYTILFAVPMTVIVLGIIGVVIGAGIIILVGAEPPDLVTGILLIVFGIFGLGIPGIFAVVGGILFIIASTRKR</sequence>
<accession>X1F2E1</accession>
<dbReference type="EMBL" id="BARU01005103">
    <property type="protein sequence ID" value="GAH26750.1"/>
    <property type="molecule type" value="Genomic_DNA"/>
</dbReference>
<name>X1F2E1_9ZZZZ</name>
<dbReference type="AlphaFoldDB" id="X1F2E1"/>
<feature type="transmembrane region" description="Helical" evidence="1">
    <location>
        <begin position="89"/>
        <end position="116"/>
    </location>
</feature>
<protein>
    <recommendedName>
        <fullName evidence="3">DUF4064 domain-containing protein</fullName>
    </recommendedName>
</protein>
<proteinExistence type="predicted"/>
<keyword evidence="1" id="KW-0812">Transmembrane</keyword>
<organism evidence="2">
    <name type="scientific">marine sediment metagenome</name>
    <dbReference type="NCBI Taxonomy" id="412755"/>
    <lineage>
        <taxon>unclassified sequences</taxon>
        <taxon>metagenomes</taxon>
        <taxon>ecological metagenomes</taxon>
    </lineage>
</organism>
<reference evidence="2" key="1">
    <citation type="journal article" date="2014" name="Front. Microbiol.">
        <title>High frequency of phylogenetically diverse reductive dehalogenase-homologous genes in deep subseafloor sedimentary metagenomes.</title>
        <authorList>
            <person name="Kawai M."/>
            <person name="Futagami T."/>
            <person name="Toyoda A."/>
            <person name="Takaki Y."/>
            <person name="Nishi S."/>
            <person name="Hori S."/>
            <person name="Arai W."/>
            <person name="Tsubouchi T."/>
            <person name="Morono Y."/>
            <person name="Uchiyama I."/>
            <person name="Ito T."/>
            <person name="Fujiyama A."/>
            <person name="Inagaki F."/>
            <person name="Takami H."/>
        </authorList>
    </citation>
    <scope>NUCLEOTIDE SEQUENCE</scope>
    <source>
        <strain evidence="2">Expedition CK06-06</strain>
    </source>
</reference>
<feature type="transmembrane region" description="Helical" evidence="1">
    <location>
        <begin position="47"/>
        <end position="77"/>
    </location>
</feature>
<gene>
    <name evidence="2" type="ORF">S03H2_09825</name>
</gene>
<feature type="transmembrane region" description="Helical" evidence="1">
    <location>
        <begin position="13"/>
        <end position="35"/>
    </location>
</feature>
<evidence type="ECO:0000313" key="2">
    <source>
        <dbReference type="EMBL" id="GAH26750.1"/>
    </source>
</evidence>
<evidence type="ECO:0000256" key="1">
    <source>
        <dbReference type="SAM" id="Phobius"/>
    </source>
</evidence>
<evidence type="ECO:0008006" key="3">
    <source>
        <dbReference type="Google" id="ProtNLM"/>
    </source>
</evidence>
<comment type="caution">
    <text evidence="2">The sequence shown here is derived from an EMBL/GenBank/DDBJ whole genome shotgun (WGS) entry which is preliminary data.</text>
</comment>